<reference evidence="2 3" key="1">
    <citation type="journal article" date="2008" name="PLoS ONE">
        <title>Environmental adaptation: genomic analysis of the piezotolerant and psychrotolerant deep-sea iron reducing bacterium Shewanella piezotolerans WP3.</title>
        <authorList>
            <person name="Wang F."/>
            <person name="Wang J."/>
            <person name="Jian H."/>
            <person name="Zhang B."/>
            <person name="Li S."/>
            <person name="Wang F."/>
            <person name="Zeng X."/>
            <person name="Gao L."/>
            <person name="Bartlett D.H."/>
            <person name="Yu J."/>
            <person name="Hu S."/>
            <person name="Xiao X."/>
        </authorList>
    </citation>
    <scope>NUCLEOTIDE SEQUENCE [LARGE SCALE GENOMIC DNA]</scope>
    <source>
        <strain evidence="3">WP3 / JCM 13877</strain>
    </source>
</reference>
<protein>
    <recommendedName>
        <fullName evidence="1">Mor transcription activator domain-containing protein</fullName>
    </recommendedName>
</protein>
<dbReference type="InterPro" id="IPR009057">
    <property type="entry name" value="Homeodomain-like_sf"/>
</dbReference>
<organism evidence="2 3">
    <name type="scientific">Shewanella piezotolerans (strain WP3 / JCM 13877)</name>
    <dbReference type="NCBI Taxonomy" id="225849"/>
    <lineage>
        <taxon>Bacteria</taxon>
        <taxon>Pseudomonadati</taxon>
        <taxon>Pseudomonadota</taxon>
        <taxon>Gammaproteobacteria</taxon>
        <taxon>Alteromonadales</taxon>
        <taxon>Shewanellaceae</taxon>
        <taxon>Shewanella</taxon>
    </lineage>
</organism>
<evidence type="ECO:0000313" key="3">
    <source>
        <dbReference type="Proteomes" id="UP000000753"/>
    </source>
</evidence>
<dbReference type="STRING" id="225849.swp_4852"/>
<evidence type="ECO:0000313" key="2">
    <source>
        <dbReference type="EMBL" id="ACJ31474.1"/>
    </source>
</evidence>
<name>B8CUZ8_SHEPW</name>
<dbReference type="AlphaFoldDB" id="B8CUZ8"/>
<dbReference type="KEGG" id="swp:swp_4852"/>
<dbReference type="SUPFAM" id="SSF46689">
    <property type="entry name" value="Homeodomain-like"/>
    <property type="match status" value="1"/>
</dbReference>
<feature type="domain" description="Mor transcription activator" evidence="1">
    <location>
        <begin position="61"/>
        <end position="126"/>
    </location>
</feature>
<evidence type="ECO:0000259" key="1">
    <source>
        <dbReference type="Pfam" id="PF08765"/>
    </source>
</evidence>
<dbReference type="eggNOG" id="COG5566">
    <property type="taxonomic scope" value="Bacteria"/>
</dbReference>
<sequence length="146" mass="16422">MSHIIERSLIKKALPFIDTAALPNQLQDLIQLLGLDDTYDLLEHLGGRVIYIAKDPNRTKLSQSVPTPILAQLSYCYGGSTIEFPKQDHFYRLIRNEVIQNEIEAGSPRKSLANKYNLTVRQISNIKSSGGNTRRAELQKILATCI</sequence>
<dbReference type="HOGENOM" id="CLU_131403_0_1_6"/>
<dbReference type="EMBL" id="CP000472">
    <property type="protein sequence ID" value="ACJ31474.1"/>
    <property type="molecule type" value="Genomic_DNA"/>
</dbReference>
<proteinExistence type="predicted"/>
<dbReference type="RefSeq" id="WP_020914804.1">
    <property type="nucleotide sequence ID" value="NC_011566.1"/>
</dbReference>
<dbReference type="InterPro" id="IPR014875">
    <property type="entry name" value="Mor_transcription_activator"/>
</dbReference>
<dbReference type="OrthoDB" id="7011190at2"/>
<accession>B8CUZ8</accession>
<keyword evidence="3" id="KW-1185">Reference proteome</keyword>
<gene>
    <name evidence="2" type="ordered locus">swp_4852</name>
</gene>
<dbReference type="Proteomes" id="UP000000753">
    <property type="component" value="Chromosome"/>
</dbReference>
<dbReference type="Pfam" id="PF08765">
    <property type="entry name" value="Mor"/>
    <property type="match status" value="1"/>
</dbReference>